<organism evidence="12 13">
    <name type="scientific">Pyrobaculum calidifontis (strain DSM 21063 / JCM 11548 / VA1)</name>
    <dbReference type="NCBI Taxonomy" id="410359"/>
    <lineage>
        <taxon>Archaea</taxon>
        <taxon>Thermoproteota</taxon>
        <taxon>Thermoprotei</taxon>
        <taxon>Thermoproteales</taxon>
        <taxon>Thermoproteaceae</taxon>
        <taxon>Pyrobaculum</taxon>
    </lineage>
</organism>
<dbReference type="eggNOG" id="arCOG04415">
    <property type="taxonomic scope" value="Archaea"/>
</dbReference>
<proteinExistence type="inferred from homology"/>
<keyword evidence="3 12" id="KW-0436">Ligase</keyword>
<comment type="similarity">
    <text evidence="7">Belongs to the GARS family.</text>
</comment>
<keyword evidence="4 10" id="KW-0547">Nucleotide-binding</keyword>
<dbReference type="PROSITE" id="PS50975">
    <property type="entry name" value="ATP_GRASP"/>
    <property type="match status" value="1"/>
</dbReference>
<dbReference type="SUPFAM" id="SSF56059">
    <property type="entry name" value="Glutathione synthetase ATP-binding domain-like"/>
    <property type="match status" value="1"/>
</dbReference>
<name>A3MXE3_PYRCJ</name>
<dbReference type="InterPro" id="IPR020562">
    <property type="entry name" value="PRibGlycinamide_synth_N"/>
</dbReference>
<dbReference type="GO" id="GO:0005524">
    <property type="term" value="F:ATP binding"/>
    <property type="evidence" value="ECO:0007669"/>
    <property type="project" value="UniProtKB-UniRule"/>
</dbReference>
<dbReference type="Pfam" id="PF02843">
    <property type="entry name" value="GARS_C"/>
    <property type="match status" value="1"/>
</dbReference>
<dbReference type="InterPro" id="IPR020561">
    <property type="entry name" value="PRibGlycinamid_synth_ATP-grasp"/>
</dbReference>
<dbReference type="AlphaFoldDB" id="A3MXE3"/>
<reference evidence="12" key="1">
    <citation type="submission" date="2007-02" db="EMBL/GenBank/DDBJ databases">
        <title>Complete sequence of Pyrobaculum calidifontis JCM 11548.</title>
        <authorList>
            <consortium name="US DOE Joint Genome Institute"/>
            <person name="Copeland A."/>
            <person name="Lucas S."/>
            <person name="Lapidus A."/>
            <person name="Barry K."/>
            <person name="Glavina del Rio T."/>
            <person name="Dalin E."/>
            <person name="Tice H."/>
            <person name="Pitluck S."/>
            <person name="Chain P."/>
            <person name="Malfatti S."/>
            <person name="Shin M."/>
            <person name="Vergez L."/>
            <person name="Schmutz J."/>
            <person name="Larimer F."/>
            <person name="Land M."/>
            <person name="Hauser L."/>
            <person name="Kyrpides N."/>
            <person name="Mikhailova N."/>
            <person name="Cozen A.E."/>
            <person name="Fitz-Gibbon S.T."/>
            <person name="House C.H."/>
            <person name="Saltikov C."/>
            <person name="Lowe T.M."/>
            <person name="Richardson P."/>
        </authorList>
    </citation>
    <scope>NUCLEOTIDE SEQUENCE [LARGE SCALE GENOMIC DNA]</scope>
    <source>
        <strain evidence="12">JCM 11548</strain>
    </source>
</reference>
<dbReference type="OrthoDB" id="146558at2157"/>
<dbReference type="Pfam" id="PF01071">
    <property type="entry name" value="GARS_A"/>
    <property type="match status" value="1"/>
</dbReference>
<dbReference type="Pfam" id="PF02844">
    <property type="entry name" value="GARS_N"/>
    <property type="match status" value="1"/>
</dbReference>
<evidence type="ECO:0000256" key="4">
    <source>
        <dbReference type="ARBA" id="ARBA00022741"/>
    </source>
</evidence>
<dbReference type="GO" id="GO:0006189">
    <property type="term" value="P:'de novo' IMP biosynthetic process"/>
    <property type="evidence" value="ECO:0007669"/>
    <property type="project" value="UniProtKB-UniPathway"/>
</dbReference>
<dbReference type="SUPFAM" id="SSF52440">
    <property type="entry name" value="PreATP-grasp domain"/>
    <property type="match status" value="1"/>
</dbReference>
<evidence type="ECO:0000256" key="6">
    <source>
        <dbReference type="ARBA" id="ARBA00022840"/>
    </source>
</evidence>
<evidence type="ECO:0000256" key="9">
    <source>
        <dbReference type="ARBA" id="ARBA00042864"/>
    </source>
</evidence>
<dbReference type="HOGENOM" id="CLU_027420_3_0_2"/>
<evidence type="ECO:0000256" key="2">
    <source>
        <dbReference type="ARBA" id="ARBA00013255"/>
    </source>
</evidence>
<dbReference type="KEGG" id="pcl:Pcal_1894"/>
<dbReference type="InterPro" id="IPR000115">
    <property type="entry name" value="PRibGlycinamide_synth"/>
</dbReference>
<dbReference type="NCBIfam" id="TIGR00877">
    <property type="entry name" value="purD"/>
    <property type="match status" value="1"/>
</dbReference>
<feature type="domain" description="ATP-grasp" evidence="11">
    <location>
        <begin position="113"/>
        <end position="329"/>
    </location>
</feature>
<dbReference type="GO" id="GO:0004637">
    <property type="term" value="F:phosphoribosylamine-glycine ligase activity"/>
    <property type="evidence" value="ECO:0007669"/>
    <property type="project" value="UniProtKB-EC"/>
</dbReference>
<dbReference type="Gene3D" id="3.90.600.10">
    <property type="entry name" value="Phosphoribosylglycinamide synthetase, C-terminal domain"/>
    <property type="match status" value="1"/>
</dbReference>
<dbReference type="InterPro" id="IPR011761">
    <property type="entry name" value="ATP-grasp"/>
</dbReference>
<evidence type="ECO:0000256" key="1">
    <source>
        <dbReference type="ARBA" id="ARBA00005174"/>
    </source>
</evidence>
<evidence type="ECO:0000259" key="11">
    <source>
        <dbReference type="PROSITE" id="PS50975"/>
    </source>
</evidence>
<evidence type="ECO:0000256" key="10">
    <source>
        <dbReference type="PROSITE-ProRule" id="PRU00409"/>
    </source>
</evidence>
<dbReference type="UniPathway" id="UPA00074">
    <property type="reaction ID" value="UER00125"/>
</dbReference>
<sequence>MEKVLVVGDGAREHAIAWAVAKSGARIYAAVGHPNPGLVQLAKETGGWHRVVKTTSPGEVVKVAEEVSPDLVIIGPEEPLFAGVADALREAGFLTFGASAKAAVVEMRKDVARSLQWKYRIPGRLIYGVFKEVEDAYSFAKALGSVAIKPIRQAGGKGVRVVYGDAKYLDGAFDEVVTRGAAEVKEQLRHYGDVEEAVLVEEAVWGVEYTVQTLTDGDFVFPLPPVQDNPHAYELGLGPECGGMGSLSPLPFIEDAEVEEAVEAVRATVEAVGREFGVKYVGALSGQMMLTARGPVVIEYYARLGDPEAVNALFLYDGDAYDLFKRAAEGRLAGAERRFKGGYTVVKAFAPLGYPQSRELAKGLRFWIDWDLVKREGCLVFFGSAVESPEGGYVTLGSRAVEVLAHGDTPEEAYRRVERCAAAVRGEGLFHRSDIASPWYLKAMAEKAELVRAVYKWRRGRGLDKRRIVWRPGGGVEVYEF</sequence>
<keyword evidence="13" id="KW-1185">Reference proteome</keyword>
<dbReference type="EC" id="6.3.4.13" evidence="2"/>
<dbReference type="PANTHER" id="PTHR43472:SF1">
    <property type="entry name" value="PHOSPHORIBOSYLAMINE--GLYCINE LIGASE, CHLOROPLASTIC"/>
    <property type="match status" value="1"/>
</dbReference>
<dbReference type="GeneID" id="4908314"/>
<dbReference type="Gene3D" id="3.40.50.20">
    <property type="match status" value="1"/>
</dbReference>
<evidence type="ECO:0000256" key="7">
    <source>
        <dbReference type="ARBA" id="ARBA00038345"/>
    </source>
</evidence>
<dbReference type="InterPro" id="IPR016185">
    <property type="entry name" value="PreATP-grasp_dom_sf"/>
</dbReference>
<protein>
    <recommendedName>
        <fullName evidence="2">phosphoribosylamine--glycine ligase</fullName>
        <ecNumber evidence="2">6.3.4.13</ecNumber>
    </recommendedName>
    <alternativeName>
        <fullName evidence="8">Glycinamide ribonucleotide synthetase</fullName>
    </alternativeName>
    <alternativeName>
        <fullName evidence="9">Phosphoribosylglycinamide synthetase</fullName>
    </alternativeName>
</protein>
<comment type="pathway">
    <text evidence="1">Purine metabolism; IMP biosynthesis via de novo pathway; N(1)-(5-phospho-D-ribosyl)glycinamide from 5-phospho-alpha-D-ribose 1-diphosphate: step 2/2.</text>
</comment>
<keyword evidence="6 10" id="KW-0067">ATP-binding</keyword>
<dbReference type="InterPro" id="IPR011054">
    <property type="entry name" value="Rudment_hybrid_motif"/>
</dbReference>
<dbReference type="SUPFAM" id="SSF51246">
    <property type="entry name" value="Rudiment single hybrid motif"/>
    <property type="match status" value="1"/>
</dbReference>
<dbReference type="EMBL" id="CP000561">
    <property type="protein sequence ID" value="ABO09310.1"/>
    <property type="molecule type" value="Genomic_DNA"/>
</dbReference>
<evidence type="ECO:0000256" key="3">
    <source>
        <dbReference type="ARBA" id="ARBA00022598"/>
    </source>
</evidence>
<dbReference type="InterPro" id="IPR020560">
    <property type="entry name" value="PRibGlycinamide_synth_C-dom"/>
</dbReference>
<evidence type="ECO:0000313" key="12">
    <source>
        <dbReference type="EMBL" id="ABO09310.1"/>
    </source>
</evidence>
<gene>
    <name evidence="12" type="ordered locus">Pcal_1894</name>
</gene>
<evidence type="ECO:0000256" key="8">
    <source>
        <dbReference type="ARBA" id="ARBA00042242"/>
    </source>
</evidence>
<dbReference type="Proteomes" id="UP000001431">
    <property type="component" value="Chromosome"/>
</dbReference>
<dbReference type="RefSeq" id="WP_011850568.1">
    <property type="nucleotide sequence ID" value="NC_009073.1"/>
</dbReference>
<dbReference type="SMART" id="SM01209">
    <property type="entry name" value="GARS_A"/>
    <property type="match status" value="1"/>
</dbReference>
<dbReference type="Gene3D" id="3.30.470.20">
    <property type="entry name" value="ATP-grasp fold, B domain"/>
    <property type="match status" value="1"/>
</dbReference>
<dbReference type="GO" id="GO:0046872">
    <property type="term" value="F:metal ion binding"/>
    <property type="evidence" value="ECO:0007669"/>
    <property type="project" value="InterPro"/>
</dbReference>
<dbReference type="PANTHER" id="PTHR43472">
    <property type="entry name" value="PHOSPHORIBOSYLAMINE--GLYCINE LIGASE"/>
    <property type="match status" value="1"/>
</dbReference>
<keyword evidence="5" id="KW-0658">Purine biosynthesis</keyword>
<dbReference type="InterPro" id="IPR037123">
    <property type="entry name" value="PRibGlycinamide_synth_C_sf"/>
</dbReference>
<evidence type="ECO:0000256" key="5">
    <source>
        <dbReference type="ARBA" id="ARBA00022755"/>
    </source>
</evidence>
<dbReference type="GO" id="GO:0009113">
    <property type="term" value="P:purine nucleobase biosynthetic process"/>
    <property type="evidence" value="ECO:0007669"/>
    <property type="project" value="InterPro"/>
</dbReference>
<dbReference type="SMART" id="SM01210">
    <property type="entry name" value="GARS_C"/>
    <property type="match status" value="1"/>
</dbReference>
<dbReference type="STRING" id="410359.Pcal_1894"/>
<accession>A3MXE3</accession>
<evidence type="ECO:0000313" key="13">
    <source>
        <dbReference type="Proteomes" id="UP000001431"/>
    </source>
</evidence>